<gene>
    <name evidence="4" type="ORF">F6464_00775</name>
</gene>
<sequence>MKILKYIFLLFLLTLFASTVFVATQKGDFDVTRSRVIKSQRSTVFNYVNDFRNWETFGSWKKEDPEMTFSYPNNTVGVGANYSWKGKDGDGEMKTIAVKNNVSIHQKMDYNGSLSDVYWTFKDTAGGTKVTWRSKGTMGFGFKVYSAFKGGPSNVIGDMYEKSLINLDKTLDYEINTYSIKVAGVVQKLGCFYLRQSITCKISDVPKNLRIMIPKIINFFKKNKLVMYGKPFVLYHTYDVASGITKLSVCIPIKEVVYTSEGSDITSGQLYPFKAVKTILKGDYSHSKEAWRKTFVYIAKNNLSQNTNVASLELYYKNMEQIANPSQWITEIYIPIQSKTAVVEKSKPAEKPLETPVEQAVETAEP</sequence>
<dbReference type="CDD" id="cd07818">
    <property type="entry name" value="SRPBCC_1"/>
    <property type="match status" value="1"/>
</dbReference>
<dbReference type="SUPFAM" id="SSF55961">
    <property type="entry name" value="Bet v1-like"/>
    <property type="match status" value="1"/>
</dbReference>
<evidence type="ECO:0000256" key="1">
    <source>
        <dbReference type="SAM" id="MobiDB-lite"/>
    </source>
</evidence>
<proteinExistence type="predicted"/>
<name>A0A7J5AJR0_9FLAO</name>
<dbReference type="RefSeq" id="WP_151105842.1">
    <property type="nucleotide sequence ID" value="NZ_WAEM01000001.1"/>
</dbReference>
<dbReference type="InterPro" id="IPR023393">
    <property type="entry name" value="START-like_dom_sf"/>
</dbReference>
<dbReference type="InterPro" id="IPR019587">
    <property type="entry name" value="Polyketide_cyclase/dehydratase"/>
</dbReference>
<reference evidence="4 5" key="1">
    <citation type="submission" date="2019-09" db="EMBL/GenBank/DDBJ databases">
        <title>Flavobacterium sp. nov., isolated from glacier ice.</title>
        <authorList>
            <person name="Liu Q."/>
        </authorList>
    </citation>
    <scope>NUCLEOTIDE SEQUENCE [LARGE SCALE GENOMIC DNA]</scope>
    <source>
        <strain evidence="4 5">NBRC 112527</strain>
    </source>
</reference>
<dbReference type="Pfam" id="PF10604">
    <property type="entry name" value="Polyketide_cyc2"/>
    <property type="match status" value="1"/>
</dbReference>
<evidence type="ECO:0000259" key="3">
    <source>
        <dbReference type="Pfam" id="PF06445"/>
    </source>
</evidence>
<dbReference type="AlphaFoldDB" id="A0A7J5AJR0"/>
<dbReference type="OrthoDB" id="9807923at2"/>
<accession>A0A7J5AJR0</accession>
<dbReference type="Gene3D" id="3.30.530.20">
    <property type="match status" value="1"/>
</dbReference>
<feature type="signal peptide" evidence="2">
    <location>
        <begin position="1"/>
        <end position="22"/>
    </location>
</feature>
<dbReference type="Proteomes" id="UP000490922">
    <property type="component" value="Unassembled WGS sequence"/>
</dbReference>
<dbReference type="EMBL" id="WAEM01000001">
    <property type="protein sequence ID" value="KAB1157648.1"/>
    <property type="molecule type" value="Genomic_DNA"/>
</dbReference>
<feature type="chain" id="PRO_5029476626" evidence="2">
    <location>
        <begin position="23"/>
        <end position="366"/>
    </location>
</feature>
<protein>
    <submittedName>
        <fullName evidence="4">Transcriptional regulator</fullName>
    </submittedName>
</protein>
<evidence type="ECO:0000256" key="2">
    <source>
        <dbReference type="SAM" id="SignalP"/>
    </source>
</evidence>
<dbReference type="InterPro" id="IPR029442">
    <property type="entry name" value="GyrI-like"/>
</dbReference>
<evidence type="ECO:0000313" key="4">
    <source>
        <dbReference type="EMBL" id="KAB1157648.1"/>
    </source>
</evidence>
<comment type="caution">
    <text evidence="4">The sequence shown here is derived from an EMBL/GenBank/DDBJ whole genome shotgun (WGS) entry which is preliminary data.</text>
</comment>
<dbReference type="Pfam" id="PF06445">
    <property type="entry name" value="GyrI-like"/>
    <property type="match status" value="1"/>
</dbReference>
<feature type="region of interest" description="Disordered" evidence="1">
    <location>
        <begin position="345"/>
        <end position="366"/>
    </location>
</feature>
<dbReference type="InterPro" id="IPR011256">
    <property type="entry name" value="Reg_factor_effector_dom_sf"/>
</dbReference>
<feature type="domain" description="GyrI-like small molecule binding" evidence="3">
    <location>
        <begin position="194"/>
        <end position="336"/>
    </location>
</feature>
<dbReference type="Gene3D" id="3.20.80.10">
    <property type="entry name" value="Regulatory factor, effector binding domain"/>
    <property type="match status" value="1"/>
</dbReference>
<keyword evidence="2" id="KW-0732">Signal</keyword>
<keyword evidence="5" id="KW-1185">Reference proteome</keyword>
<evidence type="ECO:0000313" key="5">
    <source>
        <dbReference type="Proteomes" id="UP000490922"/>
    </source>
</evidence>
<organism evidence="4 5">
    <name type="scientific">Flavobacterium luteum</name>
    <dbReference type="NCBI Taxonomy" id="2026654"/>
    <lineage>
        <taxon>Bacteria</taxon>
        <taxon>Pseudomonadati</taxon>
        <taxon>Bacteroidota</taxon>
        <taxon>Flavobacteriia</taxon>
        <taxon>Flavobacteriales</taxon>
        <taxon>Flavobacteriaceae</taxon>
        <taxon>Flavobacterium</taxon>
    </lineage>
</organism>
<dbReference type="SUPFAM" id="SSF55136">
    <property type="entry name" value="Probable bacterial effector-binding domain"/>
    <property type="match status" value="1"/>
</dbReference>